<reference evidence="1" key="1">
    <citation type="submission" date="2020-03" db="EMBL/GenBank/DDBJ databases">
        <authorList>
            <person name="Weist P."/>
        </authorList>
    </citation>
    <scope>NUCLEOTIDE SEQUENCE</scope>
</reference>
<protein>
    <submittedName>
        <fullName evidence="1">Uncharacterized protein</fullName>
    </submittedName>
</protein>
<comment type="caution">
    <text evidence="1">The sequence shown here is derived from an EMBL/GenBank/DDBJ whole genome shotgun (WGS) entry which is preliminary data.</text>
</comment>
<organism evidence="1 2">
    <name type="scientific">Pleuronectes platessa</name>
    <name type="common">European plaice</name>
    <dbReference type="NCBI Taxonomy" id="8262"/>
    <lineage>
        <taxon>Eukaryota</taxon>
        <taxon>Metazoa</taxon>
        <taxon>Chordata</taxon>
        <taxon>Craniata</taxon>
        <taxon>Vertebrata</taxon>
        <taxon>Euteleostomi</taxon>
        <taxon>Actinopterygii</taxon>
        <taxon>Neopterygii</taxon>
        <taxon>Teleostei</taxon>
        <taxon>Neoteleostei</taxon>
        <taxon>Acanthomorphata</taxon>
        <taxon>Carangaria</taxon>
        <taxon>Pleuronectiformes</taxon>
        <taxon>Pleuronectoidei</taxon>
        <taxon>Pleuronectidae</taxon>
        <taxon>Pleuronectes</taxon>
    </lineage>
</organism>
<dbReference type="Proteomes" id="UP001153269">
    <property type="component" value="Unassembled WGS sequence"/>
</dbReference>
<sequence>MHIRAFGTENTVRTLSHARLRRASCGLRVLGSSRGGNPRTPWWTPVVREAIRLKKEAFRDMISWRTPDSVAGYRQARRAAAAAVSEAKQRVWEKFGEEGERGTIQAVYSKDGTLLTSTEEVVGRWKEHFEELLNPNNTPSMLEAELEVDGVSSSISLVEVTEVVKHLRSGKAPGIDEIQPEMLKALGVEGLSWLTRLFNIAWESGTVPKEWQTGWWFPVQKGGPESVYQLSGYHTSQPPW</sequence>
<proteinExistence type="predicted"/>
<gene>
    <name evidence="1" type="ORF">PLEPLA_LOCUS35412</name>
</gene>
<evidence type="ECO:0000313" key="2">
    <source>
        <dbReference type="Proteomes" id="UP001153269"/>
    </source>
</evidence>
<accession>A0A9N7Z2S7</accession>
<name>A0A9N7Z2S7_PLEPL</name>
<dbReference type="AlphaFoldDB" id="A0A9N7Z2S7"/>
<dbReference type="EMBL" id="CADEAL010003958">
    <property type="protein sequence ID" value="CAB1447735.1"/>
    <property type="molecule type" value="Genomic_DNA"/>
</dbReference>
<dbReference type="PANTHER" id="PTHR47510">
    <property type="entry name" value="REVERSE TRANSCRIPTASE DOMAIN-CONTAINING PROTEIN"/>
    <property type="match status" value="1"/>
</dbReference>
<dbReference type="PANTHER" id="PTHR47510:SF3">
    <property type="entry name" value="ENDO_EXONUCLEASE_PHOSPHATASE DOMAIN-CONTAINING PROTEIN"/>
    <property type="match status" value="1"/>
</dbReference>
<keyword evidence="2" id="KW-1185">Reference proteome</keyword>
<evidence type="ECO:0000313" key="1">
    <source>
        <dbReference type="EMBL" id="CAB1447735.1"/>
    </source>
</evidence>